<protein>
    <submittedName>
        <fullName evidence="1">Uncharacterized protein</fullName>
    </submittedName>
</protein>
<name>A0ABT8KK43_9BACT</name>
<reference evidence="1" key="1">
    <citation type="submission" date="2023-06" db="EMBL/GenBank/DDBJ databases">
        <title>Genomic of Parafulvivirga corallium.</title>
        <authorList>
            <person name="Wang G."/>
        </authorList>
    </citation>
    <scope>NUCLEOTIDE SEQUENCE</scope>
    <source>
        <strain evidence="1">BMA10</strain>
    </source>
</reference>
<evidence type="ECO:0000313" key="1">
    <source>
        <dbReference type="EMBL" id="MDN5200803.1"/>
    </source>
</evidence>
<dbReference type="RefSeq" id="WP_346750823.1">
    <property type="nucleotide sequence ID" value="NZ_JAUJEA010000001.1"/>
</dbReference>
<proteinExistence type="predicted"/>
<gene>
    <name evidence="1" type="ORF">QQ008_05510</name>
</gene>
<comment type="caution">
    <text evidence="1">The sequence shown here is derived from an EMBL/GenBank/DDBJ whole genome shotgun (WGS) entry which is preliminary data.</text>
</comment>
<accession>A0ABT8KK43</accession>
<dbReference type="EMBL" id="JAUJEA010000001">
    <property type="protein sequence ID" value="MDN5200803.1"/>
    <property type="molecule type" value="Genomic_DNA"/>
</dbReference>
<dbReference type="Proteomes" id="UP001172082">
    <property type="component" value="Unassembled WGS sequence"/>
</dbReference>
<keyword evidence="2" id="KW-1185">Reference proteome</keyword>
<organism evidence="1 2">
    <name type="scientific">Splendidivirga corallicola</name>
    <dbReference type="NCBI Taxonomy" id="3051826"/>
    <lineage>
        <taxon>Bacteria</taxon>
        <taxon>Pseudomonadati</taxon>
        <taxon>Bacteroidota</taxon>
        <taxon>Cytophagia</taxon>
        <taxon>Cytophagales</taxon>
        <taxon>Splendidivirgaceae</taxon>
        <taxon>Splendidivirga</taxon>
    </lineage>
</organism>
<sequence length="508" mass="59519">MCKTITLSTFFYFFLFTTQLFGQIHQPERVEIDLEFADEYFFVVSAKKNGLIIFRETRERGPEGRIAWEFIKYNTSLEEEWKSNVYFEVDYEIRGYEYRDNRLYLLFKKGAFETDGLQIMVMDLADGVNSYFDIDYVFPLNLTEFTVAGNAAILGGYVNYMPAVLLYNFSEKKIKVLPGIYNNRSELVEVNVDEEKDIFSVLLTEKTYDKRTTLTVKTFDDEGTMLQNKTLETQGNNSILFGRSSGFGSDYQLIAGTYANGKSSFSSGIFISKIGVNDQQDITYISYGDLKNFFSYMKASREERVRNRINRRTIKGKKVKFRYRLLVHDLIEHDGINILLGEAFYPKYNRSNISSFTTAPQFRGDRNFNNYNFAGYKYTHAVVIAFNDQGKVLWDNSFEINDVTSYSLDQFVNVMYEEDRVILLYQYENVIRSKIIKGDEVIEGKTFDDIKLKFEDDVANNNDYEFGGLEHWYDKKFFGYGIQRIKNMKDRDVKLNRKVFYINKIAYN</sequence>
<evidence type="ECO:0000313" key="2">
    <source>
        <dbReference type="Proteomes" id="UP001172082"/>
    </source>
</evidence>